<evidence type="ECO:0000313" key="2">
    <source>
        <dbReference type="Proteomes" id="UP000002852"/>
    </source>
</evidence>
<reference evidence="2" key="1">
    <citation type="submission" date="2012-01" db="EMBL/GenBank/DDBJ databases">
        <authorList>
            <person name="Walter R."/>
            <person name="Schartl M."/>
            <person name="Warren W."/>
        </authorList>
    </citation>
    <scope>NUCLEOTIDE SEQUENCE [LARGE SCALE GENOMIC DNA]</scope>
    <source>
        <strain evidence="2">JP 163 A</strain>
    </source>
</reference>
<dbReference type="InParanoid" id="A0A3B5Q877"/>
<name>A0A3B5Q877_XIPMA</name>
<reference evidence="2" key="2">
    <citation type="journal article" date="2013" name="Nat. Genet.">
        <title>The genome of the platyfish, Xiphophorus maculatus, provides insights into evolutionary adaptation and several complex traits.</title>
        <authorList>
            <person name="Schartl M."/>
            <person name="Walter R.B."/>
            <person name="Shen Y."/>
            <person name="Garcia T."/>
            <person name="Catchen J."/>
            <person name="Amores A."/>
            <person name="Braasch I."/>
            <person name="Chalopin D."/>
            <person name="Volff J.N."/>
            <person name="Lesch K.P."/>
            <person name="Bisazza A."/>
            <person name="Minx P."/>
            <person name="Hillier L."/>
            <person name="Wilson R.K."/>
            <person name="Fuerstenberg S."/>
            <person name="Boore J."/>
            <person name="Searle S."/>
            <person name="Postlethwait J.H."/>
            <person name="Warren W.C."/>
        </authorList>
    </citation>
    <scope>NUCLEOTIDE SEQUENCE [LARGE SCALE GENOMIC DNA]</scope>
    <source>
        <strain evidence="2">JP 163 A</strain>
    </source>
</reference>
<dbReference type="Ensembl" id="ENSXMAT00000030145.1">
    <property type="protein sequence ID" value="ENSXMAP00000027285.1"/>
    <property type="gene ID" value="ENSXMAG00000029728.1"/>
</dbReference>
<accession>A0A3B5Q877</accession>
<organism evidence="1 2">
    <name type="scientific">Xiphophorus maculatus</name>
    <name type="common">Southern platyfish</name>
    <name type="synonym">Platypoecilus maculatus</name>
    <dbReference type="NCBI Taxonomy" id="8083"/>
    <lineage>
        <taxon>Eukaryota</taxon>
        <taxon>Metazoa</taxon>
        <taxon>Chordata</taxon>
        <taxon>Craniata</taxon>
        <taxon>Vertebrata</taxon>
        <taxon>Euteleostomi</taxon>
        <taxon>Actinopterygii</taxon>
        <taxon>Neopterygii</taxon>
        <taxon>Teleostei</taxon>
        <taxon>Neoteleostei</taxon>
        <taxon>Acanthomorphata</taxon>
        <taxon>Ovalentaria</taxon>
        <taxon>Atherinomorphae</taxon>
        <taxon>Cyprinodontiformes</taxon>
        <taxon>Poeciliidae</taxon>
        <taxon>Poeciliinae</taxon>
        <taxon>Xiphophorus</taxon>
    </lineage>
</organism>
<dbReference type="Proteomes" id="UP000002852">
    <property type="component" value="Unassembled WGS sequence"/>
</dbReference>
<evidence type="ECO:0000313" key="1">
    <source>
        <dbReference type="Ensembl" id="ENSXMAP00000027285.1"/>
    </source>
</evidence>
<reference evidence="1" key="3">
    <citation type="submission" date="2025-08" db="UniProtKB">
        <authorList>
            <consortium name="Ensembl"/>
        </authorList>
    </citation>
    <scope>IDENTIFICATION</scope>
    <source>
        <strain evidence="1">JP 163 A</strain>
    </source>
</reference>
<reference evidence="1" key="4">
    <citation type="submission" date="2025-09" db="UniProtKB">
        <authorList>
            <consortium name="Ensembl"/>
        </authorList>
    </citation>
    <scope>IDENTIFICATION</scope>
    <source>
        <strain evidence="1">JP 163 A</strain>
    </source>
</reference>
<sequence length="186" mass="19997">SVSPCYGSIRIKTGFWRNVCQPGPSCPRHPPGVSVVRVSMVRRTERCGVSGPRPCRRPEVLQAARGPAGGLKTCRRPENLQAARGPAGGPRSCGLKTCRRPEALQAARGPAGGPRPCRRPEVLQAARAPAGGLKTCRRPEVLPGCCCCCWGCCPGRPAGLPAFRHQMEPFQNQTAETRTAHRSEIR</sequence>
<keyword evidence="2" id="KW-1185">Reference proteome</keyword>
<protein>
    <submittedName>
        <fullName evidence="1">Uncharacterized protein</fullName>
    </submittedName>
</protein>
<proteinExistence type="predicted"/>
<dbReference type="AlphaFoldDB" id="A0A3B5Q877"/>